<accession>A0A5K1FS76</accession>
<dbReference type="FunFam" id="1.25.40.10:FF:000144">
    <property type="entry name" value="Pentatricopeptide repeat-containing protein, mitochondrial"/>
    <property type="match status" value="1"/>
</dbReference>
<feature type="repeat" description="PPR" evidence="2">
    <location>
        <begin position="46"/>
        <end position="76"/>
    </location>
</feature>
<feature type="repeat" description="PPR" evidence="2">
    <location>
        <begin position="108"/>
        <end position="142"/>
    </location>
</feature>
<dbReference type="Pfam" id="PF20430">
    <property type="entry name" value="Eplus_motif"/>
    <property type="match status" value="1"/>
</dbReference>
<dbReference type="Gene3D" id="1.25.40.10">
    <property type="entry name" value="Tetratricopeptide repeat domain"/>
    <property type="match status" value="5"/>
</dbReference>
<dbReference type="GO" id="GO:0003723">
    <property type="term" value="F:RNA binding"/>
    <property type="evidence" value="ECO:0007669"/>
    <property type="project" value="InterPro"/>
</dbReference>
<gene>
    <name evidence="3" type="ORF">NYM_LOCUS25516</name>
</gene>
<dbReference type="PANTHER" id="PTHR47926">
    <property type="entry name" value="PENTATRICOPEPTIDE REPEAT-CONTAINING PROTEIN"/>
    <property type="match status" value="1"/>
</dbReference>
<dbReference type="GO" id="GO:0009451">
    <property type="term" value="P:RNA modification"/>
    <property type="evidence" value="ECO:0007669"/>
    <property type="project" value="InterPro"/>
</dbReference>
<dbReference type="SUPFAM" id="SSF48452">
    <property type="entry name" value="TPR-like"/>
    <property type="match status" value="2"/>
</dbReference>
<keyword evidence="1" id="KW-0677">Repeat</keyword>
<dbReference type="PROSITE" id="PS51375">
    <property type="entry name" value="PPR"/>
    <property type="match status" value="10"/>
</dbReference>
<dbReference type="InterPro" id="IPR046849">
    <property type="entry name" value="E2_motif"/>
</dbReference>
<dbReference type="FunFam" id="1.25.40.10:FF:000280">
    <property type="entry name" value="Pentatricopeptide repeat-containing protein"/>
    <property type="match status" value="1"/>
</dbReference>
<dbReference type="PANTHER" id="PTHR47926:SF380">
    <property type="entry name" value="PENTATRICOPEPTIDE REPEAT-CONTAINING PROTEIN"/>
    <property type="match status" value="1"/>
</dbReference>
<dbReference type="InterPro" id="IPR046960">
    <property type="entry name" value="PPR_At4g14850-like_plant"/>
</dbReference>
<evidence type="ECO:0000256" key="1">
    <source>
        <dbReference type="ARBA" id="ARBA00022737"/>
    </source>
</evidence>
<evidence type="ECO:0000256" key="2">
    <source>
        <dbReference type="PROSITE-ProRule" id="PRU00708"/>
    </source>
</evidence>
<dbReference type="OrthoDB" id="185373at2759"/>
<feature type="repeat" description="PPR" evidence="2">
    <location>
        <begin position="232"/>
        <end position="262"/>
    </location>
</feature>
<dbReference type="InterPro" id="IPR046848">
    <property type="entry name" value="E_motif"/>
</dbReference>
<evidence type="ECO:0000313" key="3">
    <source>
        <dbReference type="EMBL" id="VVW67564.1"/>
    </source>
</evidence>
<dbReference type="EMBL" id="LR721786">
    <property type="protein sequence ID" value="VVW67564.1"/>
    <property type="molecule type" value="Genomic_DNA"/>
</dbReference>
<dbReference type="AlphaFoldDB" id="A0A5K1FS76"/>
<evidence type="ECO:0008006" key="4">
    <source>
        <dbReference type="Google" id="ProtNLM"/>
    </source>
</evidence>
<proteinExistence type="predicted"/>
<dbReference type="InterPro" id="IPR002885">
    <property type="entry name" value="PPR_rpt"/>
</dbReference>
<feature type="repeat" description="PPR" evidence="2">
    <location>
        <begin position="421"/>
        <end position="455"/>
    </location>
</feature>
<feature type="repeat" description="PPR" evidence="2">
    <location>
        <begin position="492"/>
        <end position="526"/>
    </location>
</feature>
<protein>
    <recommendedName>
        <fullName evidence="4">DYW domain-containing protein</fullName>
    </recommendedName>
</protein>
<feature type="repeat" description="PPR" evidence="2">
    <location>
        <begin position="77"/>
        <end position="107"/>
    </location>
</feature>
<dbReference type="GO" id="GO:0048731">
    <property type="term" value="P:system development"/>
    <property type="evidence" value="ECO:0007669"/>
    <property type="project" value="UniProtKB-ARBA"/>
</dbReference>
<name>A0A5K1FS76_9MAGN</name>
<dbReference type="NCBIfam" id="TIGR00756">
    <property type="entry name" value="PPR"/>
    <property type="match status" value="10"/>
</dbReference>
<feature type="repeat" description="PPR" evidence="2">
    <location>
        <begin position="323"/>
        <end position="357"/>
    </location>
</feature>
<feature type="repeat" description="PPR" evidence="2">
    <location>
        <begin position="263"/>
        <end position="297"/>
    </location>
</feature>
<organism evidence="3">
    <name type="scientific">Nymphaea colorata</name>
    <name type="common">pocket water lily</name>
    <dbReference type="NCBI Taxonomy" id="210225"/>
    <lineage>
        <taxon>Eukaryota</taxon>
        <taxon>Viridiplantae</taxon>
        <taxon>Streptophyta</taxon>
        <taxon>Embryophyta</taxon>
        <taxon>Tracheophyta</taxon>
        <taxon>Spermatophyta</taxon>
        <taxon>Magnoliopsida</taxon>
        <taxon>Nymphaeales</taxon>
        <taxon>Nymphaeaceae</taxon>
        <taxon>Nymphaea</taxon>
    </lineage>
</organism>
<dbReference type="OMA" id="AYSNHGC"/>
<feature type="repeat" description="PPR" evidence="2">
    <location>
        <begin position="170"/>
        <end position="204"/>
    </location>
</feature>
<sequence>MLRVGRLVRATLLFFRPQIPSLLAIPEKTHSFFVRVVSSSCLALENAYDWNAKITALARQSKVEEAWKVFEGMPQRDVVSWTSMMTAYLKDGNLPKARKLFDEMPQRNVVACSAMIDGYAKAGRMVEARRIFDEMRERNVFSWTSLIGGYLRIGQMDEAWRMFERTPNKNVVTWTTMILGYARNGRDDLARKLFDEMPEKNIVAWTAMISGYVMNGKIEDARQLFDKMPERNLYSWNTMISGYLCAKQVDDARKLFNTMPRRNVISWTAMITGLLENGMVADAREVFDRMTERDIAAWNAMLLGYSSDVIEAAKLFQLMPSKNLISWNTMINIYAKNGNHEEALNHLILMLHGNMRPNASTLTSVVIGRASIICIVQIHALAVLLGLDHETSLSNALITMYSKSGDLVASSIVFEKLRAKDVVSWTAMILGYSQHGDAKAALSHFSDMVQMGLKPDDITFVGVLSACAHSGLLHQGWMHFRSMKQTYGVEPKVEHYACMVDLLGRHGLIDEAEKLINEMPFKGDSAIWGALLAACKLHGNDEAAIRACQELNLLEASSSGSYVLLANTYASVGKWDEVAAVRKTMKDRGVKKEAGYSEIEIMSKIHTFFSGDRVHPEVEAIYGVMDLLIQHMKDICYMRHEWITSSEGDGEIFINPLC</sequence>
<dbReference type="Pfam" id="PF20431">
    <property type="entry name" value="E_motif"/>
    <property type="match status" value="1"/>
</dbReference>
<dbReference type="Pfam" id="PF01535">
    <property type="entry name" value="PPR"/>
    <property type="match status" value="7"/>
</dbReference>
<dbReference type="InterPro" id="IPR011990">
    <property type="entry name" value="TPR-like_helical_dom_sf"/>
</dbReference>
<feature type="repeat" description="PPR" evidence="2">
    <location>
        <begin position="558"/>
        <end position="592"/>
    </location>
</feature>
<dbReference type="FunFam" id="1.25.40.10:FF:000125">
    <property type="entry name" value="Pentatricopeptide repeat-containing protein"/>
    <property type="match status" value="2"/>
</dbReference>
<reference evidence="3" key="1">
    <citation type="submission" date="2019-09" db="EMBL/GenBank/DDBJ databases">
        <authorList>
            <person name="Zhang L."/>
        </authorList>
    </citation>
    <scope>NUCLEOTIDE SEQUENCE</scope>
</reference>
<dbReference type="Pfam" id="PF13041">
    <property type="entry name" value="PPR_2"/>
    <property type="match status" value="3"/>
</dbReference>
<dbReference type="Gramene" id="NC8G0215920.1">
    <property type="protein sequence ID" value="NC8G0215920.1:cds"/>
    <property type="gene ID" value="NC8G0215920"/>
</dbReference>